<keyword evidence="3" id="KW-1185">Reference proteome</keyword>
<evidence type="ECO:0000313" key="3">
    <source>
        <dbReference type="Proteomes" id="UP000295063"/>
    </source>
</evidence>
<reference evidence="2 3" key="1">
    <citation type="submission" date="2019-03" db="EMBL/GenBank/DDBJ databases">
        <title>Genomic Encyclopedia of Type Strains, Phase IV (KMG-IV): sequencing the most valuable type-strain genomes for metagenomic binning, comparative biology and taxonomic classification.</title>
        <authorList>
            <person name="Goeker M."/>
        </authorList>
    </citation>
    <scope>NUCLEOTIDE SEQUENCE [LARGE SCALE GENOMIC DNA]</scope>
    <source>
        <strain evidence="2 3">DSM 15969</strain>
    </source>
</reference>
<keyword evidence="1" id="KW-1133">Transmembrane helix</keyword>
<evidence type="ECO:0000256" key="1">
    <source>
        <dbReference type="SAM" id="Phobius"/>
    </source>
</evidence>
<sequence length="41" mass="4400">MGFGCCCGGFDNSFCGRIGVVIVIILLLLFFGRDDSCFSNC</sequence>
<organism evidence="2 3">
    <name type="scientific">Anaerospora hongkongensis</name>
    <dbReference type="NCBI Taxonomy" id="244830"/>
    <lineage>
        <taxon>Bacteria</taxon>
        <taxon>Bacillati</taxon>
        <taxon>Bacillota</taxon>
        <taxon>Negativicutes</taxon>
        <taxon>Selenomonadales</taxon>
        <taxon>Sporomusaceae</taxon>
        <taxon>Anaerospora</taxon>
    </lineage>
</organism>
<comment type="caution">
    <text evidence="2">The sequence shown here is derived from an EMBL/GenBank/DDBJ whole genome shotgun (WGS) entry which is preliminary data.</text>
</comment>
<proteinExistence type="predicted"/>
<dbReference type="EMBL" id="SLUI01000021">
    <property type="protein sequence ID" value="TCL32440.1"/>
    <property type="molecule type" value="Genomic_DNA"/>
</dbReference>
<evidence type="ECO:0000313" key="2">
    <source>
        <dbReference type="EMBL" id="TCL32440.1"/>
    </source>
</evidence>
<evidence type="ECO:0008006" key="4">
    <source>
        <dbReference type="Google" id="ProtNLM"/>
    </source>
</evidence>
<gene>
    <name evidence="2" type="ORF">EV210_1215</name>
</gene>
<keyword evidence="1" id="KW-0472">Membrane</keyword>
<dbReference type="RefSeq" id="WP_279388522.1">
    <property type="nucleotide sequence ID" value="NZ_DAIMLW010000310.1"/>
</dbReference>
<protein>
    <recommendedName>
        <fullName evidence="4">YjcZ family sporulation protein</fullName>
    </recommendedName>
</protein>
<feature type="transmembrane region" description="Helical" evidence="1">
    <location>
        <begin position="14"/>
        <end position="32"/>
    </location>
</feature>
<accession>A0A4R1PW89</accession>
<keyword evidence="1" id="KW-0812">Transmembrane</keyword>
<dbReference type="Proteomes" id="UP000295063">
    <property type="component" value="Unassembled WGS sequence"/>
</dbReference>
<name>A0A4R1PW89_9FIRM</name>
<dbReference type="AlphaFoldDB" id="A0A4R1PW89"/>